<dbReference type="GO" id="GO:0008195">
    <property type="term" value="F:phosphatidate phosphatase activity"/>
    <property type="evidence" value="ECO:0007669"/>
    <property type="project" value="TreeGrafter"/>
</dbReference>
<feature type="transmembrane region" description="Helical" evidence="7">
    <location>
        <begin position="226"/>
        <end position="247"/>
    </location>
</feature>
<keyword evidence="4 7" id="KW-1133">Transmembrane helix</keyword>
<protein>
    <recommendedName>
        <fullName evidence="8">Phosphatidic acid phosphatase type 2/haloperoxidase domain-containing protein</fullName>
    </recommendedName>
</protein>
<reference evidence="9 10" key="1">
    <citation type="journal article" date="2018" name="Nat. Ecol. Evol.">
        <title>Pezizomycetes genomes reveal the molecular basis of ectomycorrhizal truffle lifestyle.</title>
        <authorList>
            <person name="Murat C."/>
            <person name="Payen T."/>
            <person name="Noel B."/>
            <person name="Kuo A."/>
            <person name="Morin E."/>
            <person name="Chen J."/>
            <person name="Kohler A."/>
            <person name="Krizsan K."/>
            <person name="Balestrini R."/>
            <person name="Da Silva C."/>
            <person name="Montanini B."/>
            <person name="Hainaut M."/>
            <person name="Levati E."/>
            <person name="Barry K.W."/>
            <person name="Belfiori B."/>
            <person name="Cichocki N."/>
            <person name="Clum A."/>
            <person name="Dockter R.B."/>
            <person name="Fauchery L."/>
            <person name="Guy J."/>
            <person name="Iotti M."/>
            <person name="Le Tacon F."/>
            <person name="Lindquist E.A."/>
            <person name="Lipzen A."/>
            <person name="Malagnac F."/>
            <person name="Mello A."/>
            <person name="Molinier V."/>
            <person name="Miyauchi S."/>
            <person name="Poulain J."/>
            <person name="Riccioni C."/>
            <person name="Rubini A."/>
            <person name="Sitrit Y."/>
            <person name="Splivallo R."/>
            <person name="Traeger S."/>
            <person name="Wang M."/>
            <person name="Zifcakova L."/>
            <person name="Wipf D."/>
            <person name="Zambonelli A."/>
            <person name="Paolocci F."/>
            <person name="Nowrousian M."/>
            <person name="Ottonello S."/>
            <person name="Baldrian P."/>
            <person name="Spatafora J.W."/>
            <person name="Henrissat B."/>
            <person name="Nagy L.G."/>
            <person name="Aury J.M."/>
            <person name="Wincker P."/>
            <person name="Grigoriev I.V."/>
            <person name="Bonfante P."/>
            <person name="Martin F.M."/>
        </authorList>
    </citation>
    <scope>NUCLEOTIDE SEQUENCE [LARGE SCALE GENOMIC DNA]</scope>
    <source>
        <strain evidence="9 10">RN42</strain>
    </source>
</reference>
<proteinExistence type="inferred from homology"/>
<keyword evidence="3 7" id="KW-0812">Transmembrane</keyword>
<evidence type="ECO:0000313" key="10">
    <source>
        <dbReference type="Proteomes" id="UP000275078"/>
    </source>
</evidence>
<dbReference type="PANTHER" id="PTHR10165">
    <property type="entry name" value="LIPID PHOSPHATE PHOSPHATASE"/>
    <property type="match status" value="1"/>
</dbReference>
<dbReference type="AlphaFoldDB" id="A0A3N4IH70"/>
<dbReference type="Gene3D" id="1.20.144.10">
    <property type="entry name" value="Phosphatidic acid phosphatase type 2/haloperoxidase"/>
    <property type="match status" value="1"/>
</dbReference>
<dbReference type="InterPro" id="IPR036938">
    <property type="entry name" value="PAP2/HPO_sf"/>
</dbReference>
<comment type="similarity">
    <text evidence="2">Belongs to the PA-phosphatase related phosphoesterase family.</text>
</comment>
<dbReference type="GO" id="GO:0006644">
    <property type="term" value="P:phospholipid metabolic process"/>
    <property type="evidence" value="ECO:0007669"/>
    <property type="project" value="InterPro"/>
</dbReference>
<dbReference type="CDD" id="cd03390">
    <property type="entry name" value="PAP2_containing_1_like"/>
    <property type="match status" value="1"/>
</dbReference>
<feature type="domain" description="Phosphatidic acid phosphatase type 2/haloperoxidase" evidence="8">
    <location>
        <begin position="227"/>
        <end position="378"/>
    </location>
</feature>
<accession>A0A3N4IH70</accession>
<feature type="compositionally biased region" description="Low complexity" evidence="6">
    <location>
        <begin position="74"/>
        <end position="85"/>
    </location>
</feature>
<evidence type="ECO:0000256" key="1">
    <source>
        <dbReference type="ARBA" id="ARBA00004141"/>
    </source>
</evidence>
<comment type="subcellular location">
    <subcellularLocation>
        <location evidence="1">Membrane</location>
        <topology evidence="1">Multi-pass membrane protein</topology>
    </subcellularLocation>
</comment>
<evidence type="ECO:0000256" key="7">
    <source>
        <dbReference type="SAM" id="Phobius"/>
    </source>
</evidence>
<feature type="transmembrane region" description="Helical" evidence="7">
    <location>
        <begin position="301"/>
        <end position="320"/>
    </location>
</feature>
<dbReference type="InterPro" id="IPR000326">
    <property type="entry name" value="PAP2/HPO"/>
</dbReference>
<feature type="transmembrane region" description="Helical" evidence="7">
    <location>
        <begin position="130"/>
        <end position="151"/>
    </location>
</feature>
<dbReference type="EMBL" id="ML119653">
    <property type="protein sequence ID" value="RPA85495.1"/>
    <property type="molecule type" value="Genomic_DNA"/>
</dbReference>
<dbReference type="PANTHER" id="PTHR10165:SF84">
    <property type="entry name" value="PHOSPHATIDIC ACID PHOSPHATASE BETA"/>
    <property type="match status" value="1"/>
</dbReference>
<dbReference type="OrthoDB" id="10030083at2759"/>
<feature type="compositionally biased region" description="Basic and acidic residues" evidence="6">
    <location>
        <begin position="1"/>
        <end position="10"/>
    </location>
</feature>
<dbReference type="GO" id="GO:0016020">
    <property type="term" value="C:membrane"/>
    <property type="evidence" value="ECO:0007669"/>
    <property type="project" value="UniProtKB-SubCell"/>
</dbReference>
<evidence type="ECO:0000259" key="8">
    <source>
        <dbReference type="SMART" id="SM00014"/>
    </source>
</evidence>
<evidence type="ECO:0000256" key="3">
    <source>
        <dbReference type="ARBA" id="ARBA00022692"/>
    </source>
</evidence>
<dbReference type="GO" id="GO:0046839">
    <property type="term" value="P:phospholipid dephosphorylation"/>
    <property type="evidence" value="ECO:0007669"/>
    <property type="project" value="TreeGrafter"/>
</dbReference>
<organism evidence="9 10">
    <name type="scientific">Ascobolus immersus RN42</name>
    <dbReference type="NCBI Taxonomy" id="1160509"/>
    <lineage>
        <taxon>Eukaryota</taxon>
        <taxon>Fungi</taxon>
        <taxon>Dikarya</taxon>
        <taxon>Ascomycota</taxon>
        <taxon>Pezizomycotina</taxon>
        <taxon>Pezizomycetes</taxon>
        <taxon>Pezizales</taxon>
        <taxon>Ascobolaceae</taxon>
        <taxon>Ascobolus</taxon>
    </lineage>
</organism>
<dbReference type="SUPFAM" id="SSF48317">
    <property type="entry name" value="Acid phosphatase/Vanadium-dependent haloperoxidase"/>
    <property type="match status" value="1"/>
</dbReference>
<dbReference type="Proteomes" id="UP000275078">
    <property type="component" value="Unassembled WGS sequence"/>
</dbReference>
<gene>
    <name evidence="9" type="ORF">BJ508DRAFT_411908</name>
</gene>
<feature type="transmembrane region" description="Helical" evidence="7">
    <location>
        <begin position="332"/>
        <end position="354"/>
    </location>
</feature>
<evidence type="ECO:0000256" key="4">
    <source>
        <dbReference type="ARBA" id="ARBA00022989"/>
    </source>
</evidence>
<evidence type="ECO:0000256" key="2">
    <source>
        <dbReference type="ARBA" id="ARBA00008816"/>
    </source>
</evidence>
<feature type="region of interest" description="Disordered" evidence="6">
    <location>
        <begin position="1"/>
        <end position="102"/>
    </location>
</feature>
<feature type="transmembrane region" description="Helical" evidence="7">
    <location>
        <begin position="360"/>
        <end position="378"/>
    </location>
</feature>
<dbReference type="SMART" id="SM00014">
    <property type="entry name" value="acidPPc"/>
    <property type="match status" value="1"/>
</dbReference>
<keyword evidence="5 7" id="KW-0472">Membrane</keyword>
<feature type="compositionally biased region" description="Low complexity" evidence="6">
    <location>
        <begin position="19"/>
        <end position="29"/>
    </location>
</feature>
<evidence type="ECO:0000313" key="9">
    <source>
        <dbReference type="EMBL" id="RPA85495.1"/>
    </source>
</evidence>
<evidence type="ECO:0000256" key="5">
    <source>
        <dbReference type="ARBA" id="ARBA00023136"/>
    </source>
</evidence>
<sequence>MGLFDRRQNVNDEGNILPTHTNHTNHTATPESAYTDPRRSSATYPVGYEPGTTQAYPSHDSYSTEHDGIGRPVGTTTGAAPGGATMHDNTIREKPARQKGGGLRGMLHHLTVRESDPYGRRPTFKQWWRMYWHDFLVFFLEGMLSLGLLMWSPVPYGKFFTVTVGPTTVGSSTNFSEVYEPSFAYPKMSQHIPIIADAVIAVAVPIAFILIMQLRVRSFWDVNNGIWGVIYAVMTGCMIQIIVKLVYAGLRPNFLTVCRPSIPQEDLVRLGQGFQDIYFNARICTNPDKKMIANSLQSFPSGHSTAAFAGLVFASLYINGKLKIFGNTHPPYFFIILFFFPLTLAVCVVGTLMLDMSHNWYDILAGAFLGTFTALMAYRATYASIFDYRTNHIPTPRVIGRKDGWRTGLRVTDHNELGAFSKMQYLRSGGWGRKGEAWV</sequence>
<dbReference type="STRING" id="1160509.A0A3N4IH70"/>
<feature type="transmembrane region" description="Helical" evidence="7">
    <location>
        <begin position="192"/>
        <end position="214"/>
    </location>
</feature>
<evidence type="ECO:0000256" key="6">
    <source>
        <dbReference type="SAM" id="MobiDB-lite"/>
    </source>
</evidence>
<dbReference type="InterPro" id="IPR043216">
    <property type="entry name" value="PAP-like"/>
</dbReference>
<name>A0A3N4IH70_ASCIM</name>
<keyword evidence="10" id="KW-1185">Reference proteome</keyword>
<dbReference type="Pfam" id="PF01569">
    <property type="entry name" value="PAP2"/>
    <property type="match status" value="1"/>
</dbReference>